<sequence>MVCRSPVWMVNGGFVWGVSIGHLFLNRLAELMVPHKPGEGLALTLLAMMLSPLRWVISKLTEAYFKARIPMREHGMVPDWSFAWTVSACRLGVLPDRFYDRVAEGSVAIRRARSVSFCADGLVLGEDDAGERVEADVVVLATGFRGADKLRGIFASPRFREMVAGRSGQPGSSLQAVRAPADPADGGHRILEQLVDHVRLRDDGQVWWRTSSTAPPALPGVAADGEERGGVGRVRQEARLRRRRGPVHQRRQYLVQRRALPGHGLQSSEEEGHPCRVAATLRAG</sequence>
<proteinExistence type="predicted"/>
<dbReference type="Proteomes" id="UP000823388">
    <property type="component" value="Chromosome 7N"/>
</dbReference>
<organism evidence="2 3">
    <name type="scientific">Panicum virgatum</name>
    <name type="common">Blackwell switchgrass</name>
    <dbReference type="NCBI Taxonomy" id="38727"/>
    <lineage>
        <taxon>Eukaryota</taxon>
        <taxon>Viridiplantae</taxon>
        <taxon>Streptophyta</taxon>
        <taxon>Embryophyta</taxon>
        <taxon>Tracheophyta</taxon>
        <taxon>Spermatophyta</taxon>
        <taxon>Magnoliopsida</taxon>
        <taxon>Liliopsida</taxon>
        <taxon>Poales</taxon>
        <taxon>Poaceae</taxon>
        <taxon>PACMAD clade</taxon>
        <taxon>Panicoideae</taxon>
        <taxon>Panicodae</taxon>
        <taxon>Paniceae</taxon>
        <taxon>Panicinae</taxon>
        <taxon>Panicum</taxon>
        <taxon>Panicum sect. Hiantes</taxon>
    </lineage>
</organism>
<dbReference type="EMBL" id="CM029050">
    <property type="protein sequence ID" value="KAG2568738.1"/>
    <property type="molecule type" value="Genomic_DNA"/>
</dbReference>
<reference evidence="2" key="1">
    <citation type="submission" date="2020-05" db="EMBL/GenBank/DDBJ databases">
        <title>WGS assembly of Panicum virgatum.</title>
        <authorList>
            <person name="Lovell J.T."/>
            <person name="Jenkins J."/>
            <person name="Shu S."/>
            <person name="Juenger T.E."/>
            <person name="Schmutz J."/>
        </authorList>
    </citation>
    <scope>NUCLEOTIDE SEQUENCE</scope>
    <source>
        <strain evidence="2">AP13</strain>
    </source>
</reference>
<name>A0A8T0Q6G1_PANVG</name>
<dbReference type="AlphaFoldDB" id="A0A8T0Q6G1"/>
<keyword evidence="1" id="KW-0472">Membrane</keyword>
<feature type="transmembrane region" description="Helical" evidence="1">
    <location>
        <begin position="7"/>
        <end position="25"/>
    </location>
</feature>
<keyword evidence="1" id="KW-1133">Transmembrane helix</keyword>
<gene>
    <name evidence="2" type="ORF">PVAP13_7NG402475</name>
</gene>
<dbReference type="InterPro" id="IPR036188">
    <property type="entry name" value="FAD/NAD-bd_sf"/>
</dbReference>
<evidence type="ECO:0008006" key="4">
    <source>
        <dbReference type="Google" id="ProtNLM"/>
    </source>
</evidence>
<evidence type="ECO:0000313" key="2">
    <source>
        <dbReference type="EMBL" id="KAG2568738.1"/>
    </source>
</evidence>
<comment type="caution">
    <text evidence="2">The sequence shown here is derived from an EMBL/GenBank/DDBJ whole genome shotgun (WGS) entry which is preliminary data.</text>
</comment>
<dbReference type="SUPFAM" id="SSF51905">
    <property type="entry name" value="FAD/NAD(P)-binding domain"/>
    <property type="match status" value="1"/>
</dbReference>
<keyword evidence="1" id="KW-0812">Transmembrane</keyword>
<protein>
    <recommendedName>
        <fullName evidence="4">Flavin-containing monooxygenase</fullName>
    </recommendedName>
</protein>
<keyword evidence="3" id="KW-1185">Reference proteome</keyword>
<evidence type="ECO:0000313" key="3">
    <source>
        <dbReference type="Proteomes" id="UP000823388"/>
    </source>
</evidence>
<evidence type="ECO:0000256" key="1">
    <source>
        <dbReference type="SAM" id="Phobius"/>
    </source>
</evidence>
<accession>A0A8T0Q6G1</accession>
<feature type="transmembrane region" description="Helical" evidence="1">
    <location>
        <begin position="40"/>
        <end position="57"/>
    </location>
</feature>